<protein>
    <submittedName>
        <fullName evidence="2">Uncharacterized protein</fullName>
    </submittedName>
</protein>
<feature type="transmembrane region" description="Helical" evidence="1">
    <location>
        <begin position="34"/>
        <end position="53"/>
    </location>
</feature>
<evidence type="ECO:0000256" key="1">
    <source>
        <dbReference type="SAM" id="Phobius"/>
    </source>
</evidence>
<evidence type="ECO:0000313" key="2">
    <source>
        <dbReference type="EMBL" id="MXU84295.1"/>
    </source>
</evidence>
<proteinExistence type="predicted"/>
<keyword evidence="1" id="KW-0812">Transmembrane</keyword>
<accession>A0A6B0U6V0</accession>
<reference evidence="2" key="1">
    <citation type="submission" date="2019-12" db="EMBL/GenBank/DDBJ databases">
        <title>An insight into the sialome of adult female Ixodes ricinus ticks feeding for 6 days.</title>
        <authorList>
            <person name="Perner J."/>
            <person name="Ribeiro J.M.C."/>
        </authorList>
    </citation>
    <scope>NUCLEOTIDE SEQUENCE</scope>
    <source>
        <strain evidence="2">Semi-engorged</strain>
        <tissue evidence="2">Salivary glands</tissue>
    </source>
</reference>
<dbReference type="AlphaFoldDB" id="A0A6B0U6V0"/>
<sequence>MSKMPQLAFFVFCCSIQVGCTMMPLPGLENLSSLLLHVHYFSLFLGHLHFLYIRNSPGKGSSQYKEKKMQIPISTTGLLA</sequence>
<feature type="transmembrane region" description="Helical" evidence="1">
    <location>
        <begin position="7"/>
        <end position="28"/>
    </location>
</feature>
<keyword evidence="1" id="KW-0472">Membrane</keyword>
<keyword evidence="1" id="KW-1133">Transmembrane helix</keyword>
<name>A0A6B0U6V0_IXORI</name>
<organism evidence="2">
    <name type="scientific">Ixodes ricinus</name>
    <name type="common">Common tick</name>
    <name type="synonym">Acarus ricinus</name>
    <dbReference type="NCBI Taxonomy" id="34613"/>
    <lineage>
        <taxon>Eukaryota</taxon>
        <taxon>Metazoa</taxon>
        <taxon>Ecdysozoa</taxon>
        <taxon>Arthropoda</taxon>
        <taxon>Chelicerata</taxon>
        <taxon>Arachnida</taxon>
        <taxon>Acari</taxon>
        <taxon>Parasitiformes</taxon>
        <taxon>Ixodida</taxon>
        <taxon>Ixodoidea</taxon>
        <taxon>Ixodidae</taxon>
        <taxon>Ixodinae</taxon>
        <taxon>Ixodes</taxon>
    </lineage>
</organism>
<dbReference type="EMBL" id="GIFC01002212">
    <property type="protein sequence ID" value="MXU84295.1"/>
    <property type="molecule type" value="Transcribed_RNA"/>
</dbReference>